<dbReference type="Pfam" id="PF00191">
    <property type="entry name" value="Annexin"/>
    <property type="match status" value="2"/>
</dbReference>
<keyword evidence="2" id="KW-0041">Annexin</keyword>
<evidence type="ECO:0000313" key="4">
    <source>
        <dbReference type="Proteomes" id="UP001604336"/>
    </source>
</evidence>
<dbReference type="SMART" id="SM00335">
    <property type="entry name" value="ANX"/>
    <property type="match status" value="3"/>
</dbReference>
<evidence type="ECO:0000256" key="1">
    <source>
        <dbReference type="ARBA" id="ARBA00022737"/>
    </source>
</evidence>
<accession>A0ABD1V7P9</accession>
<reference evidence="4" key="1">
    <citation type="submission" date="2024-07" db="EMBL/GenBank/DDBJ databases">
        <title>Two chromosome-level genome assemblies of Korean endemic species Abeliophyllum distichum and Forsythia ovata (Oleaceae).</title>
        <authorList>
            <person name="Jang H."/>
        </authorList>
    </citation>
    <scope>NUCLEOTIDE SEQUENCE [LARGE SCALE GENOMIC DNA]</scope>
</reference>
<dbReference type="SUPFAM" id="SSF47874">
    <property type="entry name" value="Annexin"/>
    <property type="match status" value="1"/>
</dbReference>
<dbReference type="PROSITE" id="PS51897">
    <property type="entry name" value="ANNEXIN_2"/>
    <property type="match status" value="3"/>
</dbReference>
<keyword evidence="1" id="KW-0677">Repeat</keyword>
<dbReference type="PANTHER" id="PTHR10502:SF190">
    <property type="entry name" value="OS09G0453300 PROTEIN"/>
    <property type="match status" value="1"/>
</dbReference>
<dbReference type="GO" id="GO:0006950">
    <property type="term" value="P:response to stress"/>
    <property type="evidence" value="ECO:0007669"/>
    <property type="project" value="UniProtKB-ARBA"/>
</dbReference>
<dbReference type="InterPro" id="IPR018502">
    <property type="entry name" value="Annexin_repeat"/>
</dbReference>
<dbReference type="InterPro" id="IPR037104">
    <property type="entry name" value="Annexin_sf"/>
</dbReference>
<organism evidence="3 4">
    <name type="scientific">Abeliophyllum distichum</name>
    <dbReference type="NCBI Taxonomy" id="126358"/>
    <lineage>
        <taxon>Eukaryota</taxon>
        <taxon>Viridiplantae</taxon>
        <taxon>Streptophyta</taxon>
        <taxon>Embryophyta</taxon>
        <taxon>Tracheophyta</taxon>
        <taxon>Spermatophyta</taxon>
        <taxon>Magnoliopsida</taxon>
        <taxon>eudicotyledons</taxon>
        <taxon>Gunneridae</taxon>
        <taxon>Pentapetalae</taxon>
        <taxon>asterids</taxon>
        <taxon>lamiids</taxon>
        <taxon>Lamiales</taxon>
        <taxon>Oleaceae</taxon>
        <taxon>Forsythieae</taxon>
        <taxon>Abeliophyllum</taxon>
    </lineage>
</organism>
<dbReference type="PANTHER" id="PTHR10502">
    <property type="entry name" value="ANNEXIN"/>
    <property type="match status" value="1"/>
</dbReference>
<keyword evidence="4" id="KW-1185">Reference proteome</keyword>
<comment type="caution">
    <text evidence="3">The sequence shown here is derived from an EMBL/GenBank/DDBJ whole genome shotgun (WGS) entry which is preliminary data.</text>
</comment>
<dbReference type="InterPro" id="IPR001464">
    <property type="entry name" value="Annexin"/>
</dbReference>
<dbReference type="Gene3D" id="1.10.220.10">
    <property type="entry name" value="Annexin"/>
    <property type="match status" value="3"/>
</dbReference>
<name>A0ABD1V7P9_9LAMI</name>
<evidence type="ECO:0000313" key="3">
    <source>
        <dbReference type="EMBL" id="KAL2533367.1"/>
    </source>
</evidence>
<dbReference type="PRINTS" id="PR00196">
    <property type="entry name" value="ANNEXIN"/>
</dbReference>
<dbReference type="EMBL" id="JBFOLK010000002">
    <property type="protein sequence ID" value="KAL2533367.1"/>
    <property type="molecule type" value="Genomic_DNA"/>
</dbReference>
<dbReference type="Proteomes" id="UP001604336">
    <property type="component" value="Unassembled WGS sequence"/>
</dbReference>
<evidence type="ECO:0000256" key="2">
    <source>
        <dbReference type="ARBA" id="ARBA00023216"/>
    </source>
</evidence>
<sequence length="317" mass="35914">MTFSKSESCDNICKEIHESLGDINFLIQDLASLSQTECRKIRETYMEIYGEDLVQILGNTAMANQESSRTCAALSTLMLNPHERDAVVAREALVEPINYKALIEIFTCRKSSHVLLILQAYQARFRRQLNQDIAKIEPPNPYQKIMMALSASHKAHSTDISQHIAKCDARRLHQTGEGKSGAIDEAVVIEIFSKRSIAQLKLTFFTYNHIYGHTYTSFLKNEDFGEFEDAVRMVAKFICNPAKQYAKTLYRCLKSTTTDKGSLVRVMVSRAEVDMDEIHRIFKKKYGVELKSAIYESVPAGNHRDFLVALTIKASPS</sequence>
<proteinExistence type="predicted"/>
<gene>
    <name evidence="3" type="ORF">Adt_06718</name>
</gene>
<protein>
    <submittedName>
        <fullName evidence="3">Annexin D8</fullName>
    </submittedName>
</protein>
<dbReference type="AlphaFoldDB" id="A0ABD1V7P9"/>